<dbReference type="InterPro" id="IPR020616">
    <property type="entry name" value="Thiolase_N"/>
</dbReference>
<dbReference type="Proteomes" id="UP001499854">
    <property type="component" value="Unassembled WGS sequence"/>
</dbReference>
<evidence type="ECO:0000313" key="3">
    <source>
        <dbReference type="EMBL" id="GAA1959540.1"/>
    </source>
</evidence>
<keyword evidence="4" id="KW-1185">Reference proteome</keyword>
<dbReference type="Pfam" id="PF00108">
    <property type="entry name" value="Thiolase_N"/>
    <property type="match status" value="1"/>
</dbReference>
<dbReference type="RefSeq" id="WP_344656175.1">
    <property type="nucleotide sequence ID" value="NZ_BAAAQM010000005.1"/>
</dbReference>
<organism evidence="3 4">
    <name type="scientific">Catenulispora subtropica</name>
    <dbReference type="NCBI Taxonomy" id="450798"/>
    <lineage>
        <taxon>Bacteria</taxon>
        <taxon>Bacillati</taxon>
        <taxon>Actinomycetota</taxon>
        <taxon>Actinomycetes</taxon>
        <taxon>Catenulisporales</taxon>
        <taxon>Catenulisporaceae</taxon>
        <taxon>Catenulispora</taxon>
    </lineage>
</organism>
<evidence type="ECO:0000259" key="2">
    <source>
        <dbReference type="Pfam" id="PF22691"/>
    </source>
</evidence>
<dbReference type="CDD" id="cd00829">
    <property type="entry name" value="SCP-x_thiolase"/>
    <property type="match status" value="1"/>
</dbReference>
<dbReference type="InterPro" id="IPR002155">
    <property type="entry name" value="Thiolase"/>
</dbReference>
<dbReference type="Gene3D" id="3.40.47.10">
    <property type="match status" value="1"/>
</dbReference>
<dbReference type="PANTHER" id="PTHR42870">
    <property type="entry name" value="ACETYL-COA C-ACETYLTRANSFERASE"/>
    <property type="match status" value="1"/>
</dbReference>
<dbReference type="NCBIfam" id="NF005892">
    <property type="entry name" value="PRK07855.1"/>
    <property type="match status" value="1"/>
</dbReference>
<dbReference type="EMBL" id="BAAAQM010000005">
    <property type="protein sequence ID" value="GAA1959540.1"/>
    <property type="molecule type" value="Genomic_DNA"/>
</dbReference>
<proteinExistence type="predicted"/>
<dbReference type="PIRSF" id="PIRSF000429">
    <property type="entry name" value="Ac-CoA_Ac_transf"/>
    <property type="match status" value="1"/>
</dbReference>
<comment type="caution">
    <text evidence="3">The sequence shown here is derived from an EMBL/GenBank/DDBJ whole genome shotgun (WGS) entry which is preliminary data.</text>
</comment>
<dbReference type="SUPFAM" id="SSF53901">
    <property type="entry name" value="Thiolase-like"/>
    <property type="match status" value="2"/>
</dbReference>
<protein>
    <submittedName>
        <fullName evidence="3">Lipid-transfer protein</fullName>
    </submittedName>
</protein>
<name>A0ABN2QWS3_9ACTN</name>
<sequence>MSASLSGKAAIVGIGATEFSKESGRSELQLCLEACKAALDDAGIAPHDVDGLVTFSMDSSPSIMVGRGLGVRELRYFSLVDYGGGAACATVAHAAAAVTAGLADVVVCYRAFNERSGRRFGSGDAAVQMRGESPMAQHFGYYAPYGLITPAAWVAMAARRYMHKYGATSEDFGRVAVAARAHAATNPAAWFYKRPITLEDHQNSKMIADPVRLLDCCQESDGGVALVVVSAERARGLPAKEVLIAGAAQGSSHDQHMMTSYYRDDITGLPEMGTVARQLWGQSGLRPEDVQTAVIYDHFTPFVLTQLEEFGFCGRGEARDFIKDGAIHLGGRLPLNTHGGQLGEAYIHGMNGIAEAVRQARGTAVNQVSDVRNVLVTAGTGVPTSGLLLSAV</sequence>
<evidence type="ECO:0000259" key="1">
    <source>
        <dbReference type="Pfam" id="PF00108"/>
    </source>
</evidence>
<evidence type="ECO:0000313" key="4">
    <source>
        <dbReference type="Proteomes" id="UP001499854"/>
    </source>
</evidence>
<dbReference type="InterPro" id="IPR016039">
    <property type="entry name" value="Thiolase-like"/>
</dbReference>
<dbReference type="InterPro" id="IPR055140">
    <property type="entry name" value="Thiolase_C_2"/>
</dbReference>
<dbReference type="Pfam" id="PF22691">
    <property type="entry name" value="Thiolase_C_1"/>
    <property type="match status" value="1"/>
</dbReference>
<feature type="domain" description="Thiolase N-terminal" evidence="1">
    <location>
        <begin position="11"/>
        <end position="231"/>
    </location>
</feature>
<dbReference type="PANTHER" id="PTHR42870:SF1">
    <property type="entry name" value="NON-SPECIFIC LIPID-TRANSFER PROTEIN-LIKE 2"/>
    <property type="match status" value="1"/>
</dbReference>
<reference evidence="3 4" key="1">
    <citation type="journal article" date="2019" name="Int. J. Syst. Evol. Microbiol.">
        <title>The Global Catalogue of Microorganisms (GCM) 10K type strain sequencing project: providing services to taxonomists for standard genome sequencing and annotation.</title>
        <authorList>
            <consortium name="The Broad Institute Genomics Platform"/>
            <consortium name="The Broad Institute Genome Sequencing Center for Infectious Disease"/>
            <person name="Wu L."/>
            <person name="Ma J."/>
        </authorList>
    </citation>
    <scope>NUCLEOTIDE SEQUENCE [LARGE SCALE GENOMIC DNA]</scope>
    <source>
        <strain evidence="3 4">JCM 16013</strain>
    </source>
</reference>
<accession>A0ABN2QWS3</accession>
<gene>
    <name evidence="3" type="ORF">GCM10009838_14900</name>
</gene>
<feature type="domain" description="Thiolase C-terminal" evidence="2">
    <location>
        <begin position="261"/>
        <end position="382"/>
    </location>
</feature>